<dbReference type="SMART" id="SM00020">
    <property type="entry name" value="Tryp_SPc"/>
    <property type="match status" value="1"/>
</dbReference>
<dbReference type="CDD" id="cd00190">
    <property type="entry name" value="Tryp_SPc"/>
    <property type="match status" value="1"/>
</dbReference>
<dbReference type="InterPro" id="IPR001314">
    <property type="entry name" value="Peptidase_S1A"/>
</dbReference>
<comment type="caution">
    <text evidence="9">The sequence shown here is derived from an EMBL/GenBank/DDBJ whole genome shotgun (WGS) entry which is preliminary data.</text>
</comment>
<evidence type="ECO:0000256" key="7">
    <source>
        <dbReference type="SAM" id="SignalP"/>
    </source>
</evidence>
<evidence type="ECO:0000313" key="9">
    <source>
        <dbReference type="EMBL" id="CAF1452407.1"/>
    </source>
</evidence>
<keyword evidence="2 5" id="KW-0378">Hydrolase</keyword>
<dbReference type="GO" id="GO:0006508">
    <property type="term" value="P:proteolysis"/>
    <property type="evidence" value="ECO:0007669"/>
    <property type="project" value="UniProtKB-KW"/>
</dbReference>
<dbReference type="Gene3D" id="2.40.10.10">
    <property type="entry name" value="Trypsin-like serine proteases"/>
    <property type="match status" value="1"/>
</dbReference>
<dbReference type="PANTHER" id="PTHR24252">
    <property type="entry name" value="ACROSIN-RELATED"/>
    <property type="match status" value="1"/>
</dbReference>
<sequence>MIYKRHFFLLFFFCLIHSYLSLCTPSSQQCGCSQVKPLLTQSKIVGGYTARTNSWPWIVSIRQLSSNASSSTSPGSAFCGGTLISDRYVVTAAHCFYNIKPSQYPLYFVVVGAQYRNDTNPVRLTIKSVIIHSKYDPSTYENDITLLELTYRVDLSDPKIGFICLPPSNILTYPDASINATAIGWGKLQQSGSSSYTLQQVQLPIIDYTNQYCFSAVYDSSVQFCAGFIQGGKDTCQGDSGGPLMVYNSNSDTWNLAGITSYGSGCAVAENPGVYTRVSMFVDWINGYTSGSNSQSKASINLIPNEVLLFLCCMSLFFLKTTFLYLKY</sequence>
<reference evidence="9" key="1">
    <citation type="submission" date="2021-02" db="EMBL/GenBank/DDBJ databases">
        <authorList>
            <person name="Nowell W R."/>
        </authorList>
    </citation>
    <scope>NUCLEOTIDE SEQUENCE</scope>
</reference>
<feature type="chain" id="PRO_5035607136" description="Peptidase S1 domain-containing protein" evidence="7">
    <location>
        <begin position="22"/>
        <end position="328"/>
    </location>
</feature>
<dbReference type="InterPro" id="IPR033116">
    <property type="entry name" value="TRYPSIN_SER"/>
</dbReference>
<dbReference type="PROSITE" id="PS00134">
    <property type="entry name" value="TRYPSIN_HIS"/>
    <property type="match status" value="1"/>
</dbReference>
<keyword evidence="4" id="KW-1015">Disulfide bond</keyword>
<keyword evidence="3 5" id="KW-0720">Serine protease</keyword>
<dbReference type="GO" id="GO:0004252">
    <property type="term" value="F:serine-type endopeptidase activity"/>
    <property type="evidence" value="ECO:0007669"/>
    <property type="project" value="InterPro"/>
</dbReference>
<dbReference type="PANTHER" id="PTHR24252:SF7">
    <property type="entry name" value="HYALIN"/>
    <property type="match status" value="1"/>
</dbReference>
<dbReference type="InterPro" id="IPR043504">
    <property type="entry name" value="Peptidase_S1_PA_chymotrypsin"/>
</dbReference>
<dbReference type="FunFam" id="2.40.10.10:FF:000003">
    <property type="entry name" value="Transmembrane serine protease 3"/>
    <property type="match status" value="1"/>
</dbReference>
<evidence type="ECO:0000256" key="6">
    <source>
        <dbReference type="SAM" id="Phobius"/>
    </source>
</evidence>
<evidence type="ECO:0000259" key="8">
    <source>
        <dbReference type="PROSITE" id="PS50240"/>
    </source>
</evidence>
<evidence type="ECO:0000256" key="3">
    <source>
        <dbReference type="ARBA" id="ARBA00022825"/>
    </source>
</evidence>
<organism evidence="9 12">
    <name type="scientific">Adineta steineri</name>
    <dbReference type="NCBI Taxonomy" id="433720"/>
    <lineage>
        <taxon>Eukaryota</taxon>
        <taxon>Metazoa</taxon>
        <taxon>Spiralia</taxon>
        <taxon>Gnathifera</taxon>
        <taxon>Rotifera</taxon>
        <taxon>Eurotatoria</taxon>
        <taxon>Bdelloidea</taxon>
        <taxon>Adinetida</taxon>
        <taxon>Adinetidae</taxon>
        <taxon>Adineta</taxon>
    </lineage>
</organism>
<dbReference type="InterPro" id="IPR018114">
    <property type="entry name" value="TRYPSIN_HIS"/>
</dbReference>
<feature type="signal peptide" evidence="7">
    <location>
        <begin position="1"/>
        <end position="21"/>
    </location>
</feature>
<dbReference type="PROSITE" id="PS50240">
    <property type="entry name" value="TRYPSIN_DOM"/>
    <property type="match status" value="1"/>
</dbReference>
<dbReference type="PROSITE" id="PS00135">
    <property type="entry name" value="TRYPSIN_SER"/>
    <property type="match status" value="1"/>
</dbReference>
<evidence type="ECO:0000313" key="12">
    <source>
        <dbReference type="Proteomes" id="UP000663877"/>
    </source>
</evidence>
<gene>
    <name evidence="9" type="ORF">BJG266_LOCUS40509</name>
    <name evidence="10" type="ORF">QVE165_LOCUS57385</name>
</gene>
<keyword evidence="11" id="KW-1185">Reference proteome</keyword>
<evidence type="ECO:0000313" key="10">
    <source>
        <dbReference type="EMBL" id="CAF1630951.1"/>
    </source>
</evidence>
<dbReference type="InterPro" id="IPR009003">
    <property type="entry name" value="Peptidase_S1_PA"/>
</dbReference>
<dbReference type="InterPro" id="IPR001254">
    <property type="entry name" value="Trypsin_dom"/>
</dbReference>
<accession>A0A815PS61</accession>
<dbReference type="OrthoDB" id="6339452at2759"/>
<keyword evidence="7" id="KW-0732">Signal</keyword>
<evidence type="ECO:0000256" key="1">
    <source>
        <dbReference type="ARBA" id="ARBA00022670"/>
    </source>
</evidence>
<dbReference type="EMBL" id="CAJNOI010002006">
    <property type="protein sequence ID" value="CAF1452407.1"/>
    <property type="molecule type" value="Genomic_DNA"/>
</dbReference>
<dbReference type="SUPFAM" id="SSF50494">
    <property type="entry name" value="Trypsin-like serine proteases"/>
    <property type="match status" value="1"/>
</dbReference>
<dbReference type="AlphaFoldDB" id="A0A815PS61"/>
<dbReference type="Proteomes" id="UP000663877">
    <property type="component" value="Unassembled WGS sequence"/>
</dbReference>
<dbReference type="EMBL" id="CAJNOM010002331">
    <property type="protein sequence ID" value="CAF1630951.1"/>
    <property type="molecule type" value="Genomic_DNA"/>
</dbReference>
<keyword evidence="6" id="KW-0472">Membrane</keyword>
<evidence type="ECO:0000313" key="11">
    <source>
        <dbReference type="Proteomes" id="UP000663832"/>
    </source>
</evidence>
<proteinExistence type="predicted"/>
<feature type="transmembrane region" description="Helical" evidence="6">
    <location>
        <begin position="307"/>
        <end position="326"/>
    </location>
</feature>
<protein>
    <recommendedName>
        <fullName evidence="8">Peptidase S1 domain-containing protein</fullName>
    </recommendedName>
</protein>
<dbReference type="Proteomes" id="UP000663832">
    <property type="component" value="Unassembled WGS sequence"/>
</dbReference>
<evidence type="ECO:0000256" key="4">
    <source>
        <dbReference type="ARBA" id="ARBA00023157"/>
    </source>
</evidence>
<keyword evidence="1 5" id="KW-0645">Protease</keyword>
<name>A0A815PS61_9BILA</name>
<dbReference type="Pfam" id="PF00089">
    <property type="entry name" value="Trypsin"/>
    <property type="match status" value="1"/>
</dbReference>
<feature type="domain" description="Peptidase S1" evidence="8">
    <location>
        <begin position="44"/>
        <end position="290"/>
    </location>
</feature>
<evidence type="ECO:0000256" key="5">
    <source>
        <dbReference type="RuleBase" id="RU363034"/>
    </source>
</evidence>
<keyword evidence="6" id="KW-0812">Transmembrane</keyword>
<dbReference type="PRINTS" id="PR00722">
    <property type="entry name" value="CHYMOTRYPSIN"/>
</dbReference>
<keyword evidence="6" id="KW-1133">Transmembrane helix</keyword>
<evidence type="ECO:0000256" key="2">
    <source>
        <dbReference type="ARBA" id="ARBA00022801"/>
    </source>
</evidence>